<dbReference type="SUPFAM" id="SSF52172">
    <property type="entry name" value="CheY-like"/>
    <property type="match status" value="1"/>
</dbReference>
<evidence type="ECO:0000256" key="5">
    <source>
        <dbReference type="ARBA" id="ARBA00023163"/>
    </source>
</evidence>
<evidence type="ECO:0000313" key="10">
    <source>
        <dbReference type="EMBL" id="MFD2264507.1"/>
    </source>
</evidence>
<evidence type="ECO:0000259" key="8">
    <source>
        <dbReference type="PROSITE" id="PS50110"/>
    </source>
</evidence>
<dbReference type="SMART" id="SM00448">
    <property type="entry name" value="REC"/>
    <property type="match status" value="1"/>
</dbReference>
<dbReference type="InterPro" id="IPR011006">
    <property type="entry name" value="CheY-like_superfamily"/>
</dbReference>
<dbReference type="Gene3D" id="3.40.50.2300">
    <property type="match status" value="1"/>
</dbReference>
<keyword evidence="2" id="KW-0902">Two-component regulatory system</keyword>
<feature type="domain" description="OmpR/PhoB-type" evidence="9">
    <location>
        <begin position="136"/>
        <end position="232"/>
    </location>
</feature>
<feature type="modified residue" description="4-aspartylphosphate" evidence="6">
    <location>
        <position position="58"/>
    </location>
</feature>
<dbReference type="Proteomes" id="UP001597295">
    <property type="component" value="Unassembled WGS sequence"/>
</dbReference>
<keyword evidence="4 7" id="KW-0238">DNA-binding</keyword>
<evidence type="ECO:0000256" key="3">
    <source>
        <dbReference type="ARBA" id="ARBA00023015"/>
    </source>
</evidence>
<evidence type="ECO:0000256" key="7">
    <source>
        <dbReference type="PROSITE-ProRule" id="PRU01091"/>
    </source>
</evidence>
<protein>
    <submittedName>
        <fullName evidence="10">Response regulator</fullName>
    </submittedName>
</protein>
<dbReference type="InterPro" id="IPR036388">
    <property type="entry name" value="WH-like_DNA-bd_sf"/>
</dbReference>
<evidence type="ECO:0000256" key="1">
    <source>
        <dbReference type="ARBA" id="ARBA00022553"/>
    </source>
</evidence>
<evidence type="ECO:0000313" key="11">
    <source>
        <dbReference type="Proteomes" id="UP001597295"/>
    </source>
</evidence>
<evidence type="ECO:0000259" key="9">
    <source>
        <dbReference type="PROSITE" id="PS51755"/>
    </source>
</evidence>
<dbReference type="Pfam" id="PF00072">
    <property type="entry name" value="Response_reg"/>
    <property type="match status" value="1"/>
</dbReference>
<dbReference type="SUPFAM" id="SSF46894">
    <property type="entry name" value="C-terminal effector domain of the bipartite response regulators"/>
    <property type="match status" value="1"/>
</dbReference>
<dbReference type="CDD" id="cd17574">
    <property type="entry name" value="REC_OmpR"/>
    <property type="match status" value="1"/>
</dbReference>
<keyword evidence="11" id="KW-1185">Reference proteome</keyword>
<feature type="DNA-binding region" description="OmpR/PhoB-type" evidence="7">
    <location>
        <begin position="136"/>
        <end position="232"/>
    </location>
</feature>
<sequence>MQLAADAKHLLVVDDDARLRSLLSRFLTESGFRVIAAGDADEAASHLQSLAIDLIVLDVMMPGINGIDFARRLRGQGSTTPILLLTARGEVGDRIAGLEAGADDYLSKPFEPRELLLRINAILKRAVPVLLETSRDEPIRMGEVTFDRQRNLLLREDAPIHLTQAEASLLAALAAKAGEVVTREDLLETGITPGQERTIDVQVTRLRKKIEPDPRLPRYLQTVRGRGYVLQPD</sequence>
<name>A0ABW5DTR3_9PROT</name>
<comment type="caution">
    <text evidence="10">The sequence shown here is derived from an EMBL/GenBank/DDBJ whole genome shotgun (WGS) entry which is preliminary data.</text>
</comment>
<dbReference type="InterPro" id="IPR039420">
    <property type="entry name" value="WalR-like"/>
</dbReference>
<evidence type="ECO:0000256" key="2">
    <source>
        <dbReference type="ARBA" id="ARBA00023012"/>
    </source>
</evidence>
<proteinExistence type="predicted"/>
<accession>A0ABW5DTR3</accession>
<feature type="domain" description="Response regulatory" evidence="8">
    <location>
        <begin position="9"/>
        <end position="123"/>
    </location>
</feature>
<dbReference type="PANTHER" id="PTHR48111:SF4">
    <property type="entry name" value="DNA-BINDING DUAL TRANSCRIPTIONAL REGULATOR OMPR"/>
    <property type="match status" value="1"/>
</dbReference>
<gene>
    <name evidence="10" type="ORF">ACFSM5_16500</name>
</gene>
<dbReference type="Pfam" id="PF00486">
    <property type="entry name" value="Trans_reg_C"/>
    <property type="match status" value="1"/>
</dbReference>
<dbReference type="CDD" id="cd00383">
    <property type="entry name" value="trans_reg_C"/>
    <property type="match status" value="1"/>
</dbReference>
<keyword evidence="1 6" id="KW-0597">Phosphoprotein</keyword>
<dbReference type="Gene3D" id="6.10.250.690">
    <property type="match status" value="1"/>
</dbReference>
<dbReference type="PROSITE" id="PS51755">
    <property type="entry name" value="OMPR_PHOB"/>
    <property type="match status" value="1"/>
</dbReference>
<evidence type="ECO:0000256" key="4">
    <source>
        <dbReference type="ARBA" id="ARBA00023125"/>
    </source>
</evidence>
<reference evidence="11" key="1">
    <citation type="journal article" date="2019" name="Int. J. Syst. Evol. Microbiol.">
        <title>The Global Catalogue of Microorganisms (GCM) 10K type strain sequencing project: providing services to taxonomists for standard genome sequencing and annotation.</title>
        <authorList>
            <consortium name="The Broad Institute Genomics Platform"/>
            <consortium name="The Broad Institute Genome Sequencing Center for Infectious Disease"/>
            <person name="Wu L."/>
            <person name="Ma J."/>
        </authorList>
    </citation>
    <scope>NUCLEOTIDE SEQUENCE [LARGE SCALE GENOMIC DNA]</scope>
    <source>
        <strain evidence="11">CGMCC 1.19062</strain>
    </source>
</reference>
<dbReference type="Gene3D" id="1.10.10.10">
    <property type="entry name" value="Winged helix-like DNA-binding domain superfamily/Winged helix DNA-binding domain"/>
    <property type="match status" value="1"/>
</dbReference>
<keyword evidence="5" id="KW-0804">Transcription</keyword>
<keyword evidence="3" id="KW-0805">Transcription regulation</keyword>
<dbReference type="RefSeq" id="WP_379877595.1">
    <property type="nucleotide sequence ID" value="NZ_JBHUIP010000013.1"/>
</dbReference>
<dbReference type="SMART" id="SM00862">
    <property type="entry name" value="Trans_reg_C"/>
    <property type="match status" value="1"/>
</dbReference>
<evidence type="ECO:0000256" key="6">
    <source>
        <dbReference type="PROSITE-ProRule" id="PRU00169"/>
    </source>
</evidence>
<dbReference type="InterPro" id="IPR016032">
    <property type="entry name" value="Sig_transdc_resp-reg_C-effctor"/>
</dbReference>
<dbReference type="InterPro" id="IPR001867">
    <property type="entry name" value="OmpR/PhoB-type_DNA-bd"/>
</dbReference>
<dbReference type="PANTHER" id="PTHR48111">
    <property type="entry name" value="REGULATOR OF RPOS"/>
    <property type="match status" value="1"/>
</dbReference>
<dbReference type="EMBL" id="JBHUIP010000013">
    <property type="protein sequence ID" value="MFD2264507.1"/>
    <property type="molecule type" value="Genomic_DNA"/>
</dbReference>
<organism evidence="10 11">
    <name type="scientific">Lacibacterium aquatile</name>
    <dbReference type="NCBI Taxonomy" id="1168082"/>
    <lineage>
        <taxon>Bacteria</taxon>
        <taxon>Pseudomonadati</taxon>
        <taxon>Pseudomonadota</taxon>
        <taxon>Alphaproteobacteria</taxon>
        <taxon>Rhodospirillales</taxon>
        <taxon>Rhodospirillaceae</taxon>
    </lineage>
</organism>
<dbReference type="InterPro" id="IPR001789">
    <property type="entry name" value="Sig_transdc_resp-reg_receiver"/>
</dbReference>
<dbReference type="PROSITE" id="PS50110">
    <property type="entry name" value="RESPONSE_REGULATORY"/>
    <property type="match status" value="1"/>
</dbReference>